<feature type="transmembrane region" description="Helical" evidence="1">
    <location>
        <begin position="114"/>
        <end position="135"/>
    </location>
</feature>
<proteinExistence type="predicted"/>
<evidence type="ECO:0000313" key="3">
    <source>
        <dbReference type="Proteomes" id="UP000178532"/>
    </source>
</evidence>
<dbReference type="STRING" id="1798495.A3C19_01350"/>
<feature type="transmembrane region" description="Helical" evidence="1">
    <location>
        <begin position="76"/>
        <end position="94"/>
    </location>
</feature>
<evidence type="ECO:0000256" key="1">
    <source>
        <dbReference type="SAM" id="Phobius"/>
    </source>
</evidence>
<dbReference type="AlphaFoldDB" id="A0A1F6DKY0"/>
<organism evidence="2 3">
    <name type="scientific">Candidatus Kaiserbacteria bacterium RIFCSPHIGHO2_02_FULL_54_22</name>
    <dbReference type="NCBI Taxonomy" id="1798495"/>
    <lineage>
        <taxon>Bacteria</taxon>
        <taxon>Candidatus Kaiseribacteriota</taxon>
    </lineage>
</organism>
<evidence type="ECO:0000313" key="2">
    <source>
        <dbReference type="EMBL" id="OGG62091.1"/>
    </source>
</evidence>
<keyword evidence="1" id="KW-1133">Transmembrane helix</keyword>
<dbReference type="Proteomes" id="UP000178532">
    <property type="component" value="Unassembled WGS sequence"/>
</dbReference>
<keyword evidence="1" id="KW-0472">Membrane</keyword>
<comment type="caution">
    <text evidence="2">The sequence shown here is derived from an EMBL/GenBank/DDBJ whole genome shotgun (WGS) entry which is preliminary data.</text>
</comment>
<keyword evidence="1" id="KW-0812">Transmembrane</keyword>
<accession>A0A1F6DKY0</accession>
<protein>
    <submittedName>
        <fullName evidence="2">Uncharacterized protein</fullName>
    </submittedName>
</protein>
<name>A0A1F6DKY0_9BACT</name>
<gene>
    <name evidence="2" type="ORF">A3C19_01350</name>
</gene>
<sequence length="236" mass="25963">MEMKNERFRHSTTNGLHKARGVLFMTANITTEGLASLAMGRRIPDFFENVWERRTGVNPVAVALRIRQNKRYEEKAMFGTVLLVYVAISSVLAFTLSSDEGWWTGGGSHPWLLLVQWLSLAIMLSLGTSLIFAGLGGRELISEGEIQNAKDFCRHLTTFCIWGDCSLGELTHSAGEGEARQVAEALLIGDAQAALSHEKTMSDLSNRYDVLAHLGLVSGGYDKFFKAAKKKPVKAA</sequence>
<dbReference type="EMBL" id="MFLI01000013">
    <property type="protein sequence ID" value="OGG62091.1"/>
    <property type="molecule type" value="Genomic_DNA"/>
</dbReference>
<reference evidence="2 3" key="1">
    <citation type="journal article" date="2016" name="Nat. Commun.">
        <title>Thousands of microbial genomes shed light on interconnected biogeochemical processes in an aquifer system.</title>
        <authorList>
            <person name="Anantharaman K."/>
            <person name="Brown C.T."/>
            <person name="Hug L.A."/>
            <person name="Sharon I."/>
            <person name="Castelle C.J."/>
            <person name="Probst A.J."/>
            <person name="Thomas B.C."/>
            <person name="Singh A."/>
            <person name="Wilkins M.J."/>
            <person name="Karaoz U."/>
            <person name="Brodie E.L."/>
            <person name="Williams K.H."/>
            <person name="Hubbard S.S."/>
            <person name="Banfield J.F."/>
        </authorList>
    </citation>
    <scope>NUCLEOTIDE SEQUENCE [LARGE SCALE GENOMIC DNA]</scope>
</reference>